<gene>
    <name evidence="2" type="ORF">F3059_09100</name>
</gene>
<name>A0A6N6M3J2_9FLAO</name>
<evidence type="ECO:0000313" key="2">
    <source>
        <dbReference type="EMBL" id="KAB1063715.1"/>
    </source>
</evidence>
<evidence type="ECO:0000313" key="3">
    <source>
        <dbReference type="Proteomes" id="UP000435357"/>
    </source>
</evidence>
<reference evidence="2 3" key="1">
    <citation type="submission" date="2019-09" db="EMBL/GenBank/DDBJ databases">
        <title>Genomes of Cryomorphaceae.</title>
        <authorList>
            <person name="Bowman J.P."/>
        </authorList>
    </citation>
    <scope>NUCLEOTIDE SEQUENCE [LARGE SCALE GENOMIC DNA]</scope>
    <source>
        <strain evidence="2 3">KCTC 52047</strain>
    </source>
</reference>
<feature type="signal peptide" evidence="1">
    <location>
        <begin position="1"/>
        <end position="20"/>
    </location>
</feature>
<dbReference type="PROSITE" id="PS51257">
    <property type="entry name" value="PROKAR_LIPOPROTEIN"/>
    <property type="match status" value="1"/>
</dbReference>
<accession>A0A6N6M3J2</accession>
<sequence>MKRMAVKIAKNWLASIFAMALLIGFVACENDDDEDDAPTIAEIRTLNTDGEAVADATVLLTCESSVNRPCDIEIEGKTNQNGIYTREFELPKVLKVNAYKVLSDTQVTGVFPDTNVTVTYDSICGEAYISIIANEKSRQSIVLYECN</sequence>
<comment type="caution">
    <text evidence="2">The sequence shown here is derived from an EMBL/GenBank/DDBJ whole genome shotgun (WGS) entry which is preliminary data.</text>
</comment>
<dbReference type="AlphaFoldDB" id="A0A6N6M3J2"/>
<keyword evidence="1" id="KW-0732">Signal</keyword>
<keyword evidence="3" id="KW-1185">Reference proteome</keyword>
<organism evidence="2 3">
    <name type="scientific">Salibacter halophilus</name>
    <dbReference type="NCBI Taxonomy" id="1803916"/>
    <lineage>
        <taxon>Bacteria</taxon>
        <taxon>Pseudomonadati</taxon>
        <taxon>Bacteroidota</taxon>
        <taxon>Flavobacteriia</taxon>
        <taxon>Flavobacteriales</taxon>
        <taxon>Salibacteraceae</taxon>
        <taxon>Salibacter</taxon>
    </lineage>
</organism>
<proteinExistence type="predicted"/>
<dbReference type="EMBL" id="WACR01000007">
    <property type="protein sequence ID" value="KAB1063715.1"/>
    <property type="molecule type" value="Genomic_DNA"/>
</dbReference>
<feature type="chain" id="PRO_5026857408" evidence="1">
    <location>
        <begin position="21"/>
        <end position="147"/>
    </location>
</feature>
<protein>
    <submittedName>
        <fullName evidence="2">Uncharacterized protein</fullName>
    </submittedName>
</protein>
<dbReference type="Proteomes" id="UP000435357">
    <property type="component" value="Unassembled WGS sequence"/>
</dbReference>
<evidence type="ECO:0000256" key="1">
    <source>
        <dbReference type="SAM" id="SignalP"/>
    </source>
</evidence>